<name>A0A9N8H575_9STRA</name>
<dbReference type="FunFam" id="3.40.30.10:FF:000245">
    <property type="entry name" value="Thioredoxin"/>
    <property type="match status" value="1"/>
</dbReference>
<evidence type="ECO:0000313" key="5">
    <source>
        <dbReference type="Proteomes" id="UP001153069"/>
    </source>
</evidence>
<feature type="chain" id="PRO_5040370630" evidence="2">
    <location>
        <begin position="20"/>
        <end position="156"/>
    </location>
</feature>
<evidence type="ECO:0000256" key="1">
    <source>
        <dbReference type="ARBA" id="ARBA00023157"/>
    </source>
</evidence>
<dbReference type="PROSITE" id="PS00194">
    <property type="entry name" value="THIOREDOXIN_1"/>
    <property type="match status" value="1"/>
</dbReference>
<dbReference type="SUPFAM" id="SSF52833">
    <property type="entry name" value="Thioredoxin-like"/>
    <property type="match status" value="1"/>
</dbReference>
<dbReference type="InterPro" id="IPR013766">
    <property type="entry name" value="Thioredoxin_domain"/>
</dbReference>
<dbReference type="Proteomes" id="UP001153069">
    <property type="component" value="Unassembled WGS sequence"/>
</dbReference>
<dbReference type="PANTHER" id="PTHR46115">
    <property type="entry name" value="THIOREDOXIN-LIKE PROTEIN 1"/>
    <property type="match status" value="1"/>
</dbReference>
<evidence type="ECO:0000256" key="2">
    <source>
        <dbReference type="SAM" id="SignalP"/>
    </source>
</evidence>
<dbReference type="InterPro" id="IPR036249">
    <property type="entry name" value="Thioredoxin-like_sf"/>
</dbReference>
<protein>
    <submittedName>
        <fullName evidence="4">Thioredoxin H-type</fullName>
    </submittedName>
</protein>
<feature type="signal peptide" evidence="2">
    <location>
        <begin position="1"/>
        <end position="19"/>
    </location>
</feature>
<feature type="domain" description="Thioredoxin" evidence="3">
    <location>
        <begin position="18"/>
        <end position="156"/>
    </location>
</feature>
<dbReference type="Pfam" id="PF00085">
    <property type="entry name" value="Thioredoxin"/>
    <property type="match status" value="1"/>
</dbReference>
<dbReference type="EMBL" id="CAICTM010000078">
    <property type="protein sequence ID" value="CAB9500247.1"/>
    <property type="molecule type" value="Genomic_DNA"/>
</dbReference>
<dbReference type="PROSITE" id="PS51352">
    <property type="entry name" value="THIOREDOXIN_2"/>
    <property type="match status" value="1"/>
</dbReference>
<dbReference type="AlphaFoldDB" id="A0A9N8H575"/>
<sequence length="156" mass="16734">MNHSWVAILLLLCLGWTSATIGPHPTFTKTPTECPSAFGLANVVTCPRGGEVTLASADDVEAAILKAGADQTLVVIDFTASWCGPCQQIAPIYKQLSEEHPDVVFLKVDVDENPETAAKYSVSAMPTFVFIKGGEVVERLMGANPGRLEEMISELK</sequence>
<organism evidence="4 5">
    <name type="scientific">Seminavis robusta</name>
    <dbReference type="NCBI Taxonomy" id="568900"/>
    <lineage>
        <taxon>Eukaryota</taxon>
        <taxon>Sar</taxon>
        <taxon>Stramenopiles</taxon>
        <taxon>Ochrophyta</taxon>
        <taxon>Bacillariophyta</taxon>
        <taxon>Bacillariophyceae</taxon>
        <taxon>Bacillariophycidae</taxon>
        <taxon>Naviculales</taxon>
        <taxon>Naviculaceae</taxon>
        <taxon>Seminavis</taxon>
    </lineage>
</organism>
<reference evidence="4" key="1">
    <citation type="submission" date="2020-06" db="EMBL/GenBank/DDBJ databases">
        <authorList>
            <consortium name="Plant Systems Biology data submission"/>
        </authorList>
    </citation>
    <scope>NUCLEOTIDE SEQUENCE</scope>
    <source>
        <strain evidence="4">D6</strain>
    </source>
</reference>
<dbReference type="OrthoDB" id="2121326at2759"/>
<keyword evidence="5" id="KW-1185">Reference proteome</keyword>
<dbReference type="PRINTS" id="PR00421">
    <property type="entry name" value="THIOREDOXIN"/>
</dbReference>
<evidence type="ECO:0000259" key="3">
    <source>
        <dbReference type="PROSITE" id="PS51352"/>
    </source>
</evidence>
<gene>
    <name evidence="4" type="ORF">SEMRO_79_G042810.1</name>
</gene>
<dbReference type="Gene3D" id="3.40.30.10">
    <property type="entry name" value="Glutaredoxin"/>
    <property type="match status" value="1"/>
</dbReference>
<dbReference type="CDD" id="cd02947">
    <property type="entry name" value="TRX_family"/>
    <property type="match status" value="1"/>
</dbReference>
<keyword evidence="1" id="KW-1015">Disulfide bond</keyword>
<evidence type="ECO:0000313" key="4">
    <source>
        <dbReference type="EMBL" id="CAB9500247.1"/>
    </source>
</evidence>
<accession>A0A9N8H575</accession>
<dbReference type="InterPro" id="IPR017937">
    <property type="entry name" value="Thioredoxin_CS"/>
</dbReference>
<keyword evidence="2" id="KW-0732">Signal</keyword>
<comment type="caution">
    <text evidence="4">The sequence shown here is derived from an EMBL/GenBank/DDBJ whole genome shotgun (WGS) entry which is preliminary data.</text>
</comment>
<proteinExistence type="predicted"/>